<comment type="similarity">
    <text evidence="1">Belongs to the amidase family.</text>
</comment>
<comment type="caution">
    <text evidence="4">The sequence shown here is derived from an EMBL/GenBank/DDBJ whole genome shotgun (WGS) entry which is preliminary data.</text>
</comment>
<dbReference type="SUPFAM" id="SSF75304">
    <property type="entry name" value="Amidase signature (AS) enzymes"/>
    <property type="match status" value="1"/>
</dbReference>
<reference evidence="4 5" key="1">
    <citation type="submission" date="2020-08" db="EMBL/GenBank/DDBJ databases">
        <title>Amycolatopsis sp. nov. DR6-1 isolated from Dendrobium heterocarpum.</title>
        <authorList>
            <person name="Tedsree N."/>
            <person name="Kuncharoen N."/>
            <person name="Likhitwitayawuid K."/>
            <person name="Tanasupawat S."/>
        </authorList>
    </citation>
    <scope>NUCLEOTIDE SEQUENCE [LARGE SCALE GENOMIC DNA]</scope>
    <source>
        <strain evidence="4 5">DR6-1</strain>
    </source>
</reference>
<accession>A0A7W3W023</accession>
<evidence type="ECO:0000256" key="2">
    <source>
        <dbReference type="SAM" id="MobiDB-lite"/>
    </source>
</evidence>
<feature type="region of interest" description="Disordered" evidence="2">
    <location>
        <begin position="117"/>
        <end position="150"/>
    </location>
</feature>
<protein>
    <submittedName>
        <fullName evidence="4">Amidase</fullName>
    </submittedName>
</protein>
<dbReference type="InterPro" id="IPR020556">
    <property type="entry name" value="Amidase_CS"/>
</dbReference>
<dbReference type="Proteomes" id="UP000526734">
    <property type="component" value="Unassembled WGS sequence"/>
</dbReference>
<proteinExistence type="inferred from homology"/>
<dbReference type="AlphaFoldDB" id="A0A7W3W023"/>
<gene>
    <name evidence="4" type="ORF">H4281_24330</name>
</gene>
<feature type="domain" description="Amidase" evidence="3">
    <location>
        <begin position="20"/>
        <end position="446"/>
    </location>
</feature>
<dbReference type="Pfam" id="PF01425">
    <property type="entry name" value="Amidase"/>
    <property type="match status" value="1"/>
</dbReference>
<dbReference type="PANTHER" id="PTHR11895:SF7">
    <property type="entry name" value="GLUTAMYL-TRNA(GLN) AMIDOTRANSFERASE SUBUNIT A, MITOCHONDRIAL"/>
    <property type="match status" value="1"/>
</dbReference>
<dbReference type="InterPro" id="IPR000120">
    <property type="entry name" value="Amidase"/>
</dbReference>
<dbReference type="InterPro" id="IPR036928">
    <property type="entry name" value="AS_sf"/>
</dbReference>
<evidence type="ECO:0000256" key="1">
    <source>
        <dbReference type="ARBA" id="ARBA00009199"/>
    </source>
</evidence>
<dbReference type="PROSITE" id="PS00571">
    <property type="entry name" value="AMIDASES"/>
    <property type="match status" value="1"/>
</dbReference>
<dbReference type="PANTHER" id="PTHR11895">
    <property type="entry name" value="TRANSAMIDASE"/>
    <property type="match status" value="1"/>
</dbReference>
<evidence type="ECO:0000313" key="5">
    <source>
        <dbReference type="Proteomes" id="UP000526734"/>
    </source>
</evidence>
<dbReference type="GO" id="GO:0003824">
    <property type="term" value="F:catalytic activity"/>
    <property type="evidence" value="ECO:0007669"/>
    <property type="project" value="InterPro"/>
</dbReference>
<dbReference type="InterPro" id="IPR023631">
    <property type="entry name" value="Amidase_dom"/>
</dbReference>
<dbReference type="RefSeq" id="WP_182893238.1">
    <property type="nucleotide sequence ID" value="NZ_JACGZW010000008.1"/>
</dbReference>
<organism evidence="4 5">
    <name type="scientific">Amycolatopsis dendrobii</name>
    <dbReference type="NCBI Taxonomy" id="2760662"/>
    <lineage>
        <taxon>Bacteria</taxon>
        <taxon>Bacillati</taxon>
        <taxon>Actinomycetota</taxon>
        <taxon>Actinomycetes</taxon>
        <taxon>Pseudonocardiales</taxon>
        <taxon>Pseudonocardiaceae</taxon>
        <taxon>Amycolatopsis</taxon>
    </lineage>
</organism>
<sequence>MLSVLDTAAAIRRGDLSAREAAEAAITRIEQANPRLNAVVGRRFEAALAEIDAGLPDGPLTGVPFLVKDLGTEVAGLPATQGSRLFASAVSTVDSELIRRYKRAGLVILGTTNTPEFGLNASTEPQLHGPTRNPHDRSRSPGGSSGGSAAAVAAGLVPAAHATDGGGSIRIPSAMCGLVGLKPSRGRTTGAPDSGTLAAPVSVAHAVTTTVRDSAALLDAIAGPLPGEAFAAPTPSGTFLDATRRAPGRLRIGVATEARTGVDPHPACVAAVQQAAKLCEELGHRVEETVAPFDVPDVRTTGGVLMGADLVVIVEDRLAALGRELEPGDVEPFTALLLDHYRGLTANQLHRALRRAQEIGWEVGQVFTSYDVLLTPTLPLPAPPLGLLDTTDPASIYEHAGAYSAWTSVFNVTGMPAISLPLGRDDDGLPLGVQFAADLGQEGLLLSLAAQLEEAAPWAGQGM</sequence>
<evidence type="ECO:0000259" key="3">
    <source>
        <dbReference type="Pfam" id="PF01425"/>
    </source>
</evidence>
<dbReference type="EMBL" id="JACGZW010000008">
    <property type="protein sequence ID" value="MBB1156290.1"/>
    <property type="molecule type" value="Genomic_DNA"/>
</dbReference>
<evidence type="ECO:0000313" key="4">
    <source>
        <dbReference type="EMBL" id="MBB1156290.1"/>
    </source>
</evidence>
<name>A0A7W3W023_9PSEU</name>
<keyword evidence="5" id="KW-1185">Reference proteome</keyword>
<dbReference type="Gene3D" id="3.90.1300.10">
    <property type="entry name" value="Amidase signature (AS) domain"/>
    <property type="match status" value="1"/>
</dbReference>